<dbReference type="InterPro" id="IPR024077">
    <property type="entry name" value="Neurolysin/TOP_dom2"/>
</dbReference>
<dbReference type="Pfam" id="PF01432">
    <property type="entry name" value="Peptidase_M3"/>
    <property type="match status" value="1"/>
</dbReference>
<keyword evidence="3 7" id="KW-0479">Metal-binding</keyword>
<evidence type="ECO:0000256" key="4">
    <source>
        <dbReference type="ARBA" id="ARBA00022801"/>
    </source>
</evidence>
<dbReference type="Proteomes" id="UP001595797">
    <property type="component" value="Unassembled WGS sequence"/>
</dbReference>
<evidence type="ECO:0000313" key="11">
    <source>
        <dbReference type="Proteomes" id="UP001595797"/>
    </source>
</evidence>
<keyword evidence="2 7" id="KW-0645">Protease</keyword>
<feature type="region of interest" description="Disordered" evidence="8">
    <location>
        <begin position="681"/>
        <end position="702"/>
    </location>
</feature>
<comment type="caution">
    <text evidence="10">The sequence shown here is derived from an EMBL/GenBank/DDBJ whole genome shotgun (WGS) entry which is preliminary data.</text>
</comment>
<dbReference type="Gene3D" id="1.10.1370.10">
    <property type="entry name" value="Neurolysin, domain 3"/>
    <property type="match status" value="1"/>
</dbReference>
<keyword evidence="4 7" id="KW-0378">Hydrolase</keyword>
<accession>A0ABV9TIV2</accession>
<dbReference type="PANTHER" id="PTHR43660">
    <property type="entry name" value="DIPEPTIDYL CARBOXYPEPTIDASE"/>
    <property type="match status" value="1"/>
</dbReference>
<protein>
    <submittedName>
        <fullName evidence="10">M3 family metallopeptidase</fullName>
    </submittedName>
</protein>
<dbReference type="SUPFAM" id="SSF55486">
    <property type="entry name" value="Metalloproteases ('zincins'), catalytic domain"/>
    <property type="match status" value="1"/>
</dbReference>
<keyword evidence="11" id="KW-1185">Reference proteome</keyword>
<dbReference type="InterPro" id="IPR024079">
    <property type="entry name" value="MetalloPept_cat_dom_sf"/>
</dbReference>
<name>A0ABV9TIV2_9MICC</name>
<evidence type="ECO:0000256" key="2">
    <source>
        <dbReference type="ARBA" id="ARBA00022670"/>
    </source>
</evidence>
<evidence type="ECO:0000256" key="7">
    <source>
        <dbReference type="RuleBase" id="RU003435"/>
    </source>
</evidence>
<proteinExistence type="inferred from homology"/>
<dbReference type="InterPro" id="IPR001567">
    <property type="entry name" value="Pept_M3A_M3B_dom"/>
</dbReference>
<dbReference type="InterPro" id="IPR045090">
    <property type="entry name" value="Pept_M3A_M3B"/>
</dbReference>
<sequence length="702" mass="78672">MDNPLLRPSELPYELPDFRSIREEHFLPAFEAAMAQDLECVRAVVADPAPPTFANTVEALERGGLALDRVESVFFTLTAAHNTAGVQRIYQELAPRLAEHKADFTLNKELYARVRRVDRTDLQPWQLRALDEYVSWFQTSGAELGLDDQQRLREVNDELSALSIRYGNDLLREVNASAVVVDDPKALDGMDPADIEAAASAAAENGHRGRYLLTPALFTVQPVLSVLTDRALRRRIHLAAVHRGTGGLDGEGSQSRTDLRPLAARIARLRAEQARLLGYRSHGDHVMAGSTAPSPEAVQEMLERITGPAVRNALEERAELERLAGHPIEAWDWPFWAERLRRERYHVDASALREYFELESVLEHGIFRTARELYGLVFTERPDLPGYLPQVRVWEVTDEHGEEVGLFLGDWFTRPTKQGGAWMGSLVHQNRLTGQRPVVVNNANFTRPPAGRPKLLTLDEVVTVFHEFGHALHGLLSDVHLPSFSGTKVPRDFVEYPSQVHEMWVLHPDVAPHYARHHRTGEPVPEATLAALRQAAAHGQGFRTVEYLASTWLDLAWHGIEDPSRLPDPRSVEQEALERAGIDVPGIAPRYRTGYFKHIFAGGYSAGYYAYIWSEILDADTARWFTAHGGLTRENGRRFAEEVLSRGNETAPLEAVEALLGRRPHLGALLQRRGLLPREEFVHRRRGAPAPEAGGPDRGDRA</sequence>
<reference evidence="11" key="1">
    <citation type="journal article" date="2019" name="Int. J. Syst. Evol. Microbiol.">
        <title>The Global Catalogue of Microorganisms (GCM) 10K type strain sequencing project: providing services to taxonomists for standard genome sequencing and annotation.</title>
        <authorList>
            <consortium name="The Broad Institute Genomics Platform"/>
            <consortium name="The Broad Institute Genome Sequencing Center for Infectious Disease"/>
            <person name="Wu L."/>
            <person name="Ma J."/>
        </authorList>
    </citation>
    <scope>NUCLEOTIDE SEQUENCE [LARGE SCALE GENOMIC DNA]</scope>
    <source>
        <strain evidence="11">CGMCC 4.6946</strain>
    </source>
</reference>
<evidence type="ECO:0000256" key="1">
    <source>
        <dbReference type="ARBA" id="ARBA00006040"/>
    </source>
</evidence>
<evidence type="ECO:0000256" key="5">
    <source>
        <dbReference type="ARBA" id="ARBA00022833"/>
    </source>
</evidence>
<gene>
    <name evidence="10" type="ORF">ACFPCS_10125</name>
</gene>
<keyword evidence="6 7" id="KW-0482">Metalloprotease</keyword>
<evidence type="ECO:0000313" key="10">
    <source>
        <dbReference type="EMBL" id="MFC4903917.1"/>
    </source>
</evidence>
<evidence type="ECO:0000256" key="6">
    <source>
        <dbReference type="ARBA" id="ARBA00023049"/>
    </source>
</evidence>
<comment type="cofactor">
    <cofactor evidence="7">
        <name>Zn(2+)</name>
        <dbReference type="ChEBI" id="CHEBI:29105"/>
    </cofactor>
    <text evidence="7">Binds 1 zinc ion.</text>
</comment>
<dbReference type="EMBL" id="JBHSIW010000011">
    <property type="protein sequence ID" value="MFC4903917.1"/>
    <property type="molecule type" value="Genomic_DNA"/>
</dbReference>
<dbReference type="Gene3D" id="1.10.1370.40">
    <property type="match status" value="1"/>
</dbReference>
<evidence type="ECO:0000259" key="9">
    <source>
        <dbReference type="Pfam" id="PF01432"/>
    </source>
</evidence>
<evidence type="ECO:0000256" key="3">
    <source>
        <dbReference type="ARBA" id="ARBA00022723"/>
    </source>
</evidence>
<dbReference type="Gene3D" id="3.40.390.10">
    <property type="entry name" value="Collagenase (Catalytic Domain)"/>
    <property type="match status" value="1"/>
</dbReference>
<evidence type="ECO:0000256" key="8">
    <source>
        <dbReference type="SAM" id="MobiDB-lite"/>
    </source>
</evidence>
<organism evidence="10 11">
    <name type="scientific">Kocuria oceani</name>
    <dbReference type="NCBI Taxonomy" id="988827"/>
    <lineage>
        <taxon>Bacteria</taxon>
        <taxon>Bacillati</taxon>
        <taxon>Actinomycetota</taxon>
        <taxon>Actinomycetes</taxon>
        <taxon>Micrococcales</taxon>
        <taxon>Micrococcaceae</taxon>
        <taxon>Kocuria</taxon>
    </lineage>
</organism>
<dbReference type="InterPro" id="IPR034005">
    <property type="entry name" value="M3A_DCP"/>
</dbReference>
<keyword evidence="5 7" id="KW-0862">Zinc</keyword>
<comment type="similarity">
    <text evidence="1 7">Belongs to the peptidase M3 family.</text>
</comment>
<dbReference type="CDD" id="cd06456">
    <property type="entry name" value="M3A_DCP"/>
    <property type="match status" value="1"/>
</dbReference>
<dbReference type="PANTHER" id="PTHR43660:SF1">
    <property type="entry name" value="DIPEPTIDYL CARBOXYPEPTIDASE"/>
    <property type="match status" value="1"/>
</dbReference>
<feature type="domain" description="Peptidase M3A/M3B catalytic" evidence="9">
    <location>
        <begin position="254"/>
        <end position="674"/>
    </location>
</feature>
<dbReference type="RefSeq" id="WP_277551190.1">
    <property type="nucleotide sequence ID" value="NZ_JARAMH010000007.1"/>
</dbReference>